<protein>
    <submittedName>
        <fullName evidence="6">TUB like protein 1</fullName>
    </submittedName>
</protein>
<dbReference type="AlphaFoldDB" id="A0A8C5MYE0"/>
<evidence type="ECO:0000256" key="2">
    <source>
        <dbReference type="ARBA" id="ARBA00007129"/>
    </source>
</evidence>
<dbReference type="GO" id="GO:0005737">
    <property type="term" value="C:cytoplasm"/>
    <property type="evidence" value="ECO:0007669"/>
    <property type="project" value="UniProtKB-SubCell"/>
</dbReference>
<dbReference type="GO" id="GO:0051015">
    <property type="term" value="F:actin filament binding"/>
    <property type="evidence" value="ECO:0007669"/>
    <property type="project" value="TreeGrafter"/>
</dbReference>
<reference evidence="6" key="2">
    <citation type="submission" date="2025-09" db="UniProtKB">
        <authorList>
            <consortium name="Ensembl"/>
        </authorList>
    </citation>
    <scope>IDENTIFICATION</scope>
</reference>
<evidence type="ECO:0000256" key="4">
    <source>
        <dbReference type="SAM" id="MobiDB-lite"/>
    </source>
</evidence>
<reference evidence="6" key="1">
    <citation type="submission" date="2025-08" db="UniProtKB">
        <authorList>
            <consortium name="Ensembl"/>
        </authorList>
    </citation>
    <scope>IDENTIFICATION</scope>
</reference>
<dbReference type="PANTHER" id="PTHR16517">
    <property type="entry name" value="TUBBY-RELATED"/>
    <property type="match status" value="1"/>
</dbReference>
<dbReference type="PRINTS" id="PR01573">
    <property type="entry name" value="SUPERTUBBY"/>
</dbReference>
<gene>
    <name evidence="6" type="primary">TULP1</name>
</gene>
<sequence length="492" mass="55788">MSSVPSPETPFTLPATEATYEFLYLYPSSDNQKVKKKKVKTTQDTENTLKSKEDPSKTKALRSKPKDIKSKDKKDTDLTQFNSSKAGKQKSGSERYSEDEKLPKKSKNKGKDNIESECKERKQTDKKHLETNMKKIKTKNKDSTGLFQVNGEKNDEKNKKKDKNSPSSLKPLNSSTDKTVSVFKTKGDVGTDVKKKKKGSSNCNTEKEEELVKNTNKKGKKGKKSKKKEVRSPSPVIEVENLEEFVMRPAPQGVTVKCKVTRDKKGMDRGLYPTYFVHLDNDKKVFLLAGRKRKKSKTSNYLISIDATDLSRGGENFIGKLRSNLMGTKFTVFNNGANPERASSDWSNVRQEIAAIIYETNVLGFKGPRKMTVLIPGMDEQCERVPIRPRNDNDGILQRWQNKNMENLIALHNKSPVWNDETQSYVLNFHGRVTHPSIKNFQIVHSDDLEYIIMQFGRIADDAFTMDYKYPMCAVQAFAIALSSFDGKLACE</sequence>
<dbReference type="GO" id="GO:0005929">
    <property type="term" value="C:cilium"/>
    <property type="evidence" value="ECO:0007669"/>
    <property type="project" value="TreeGrafter"/>
</dbReference>
<feature type="compositionally biased region" description="Basic and acidic residues" evidence="4">
    <location>
        <begin position="64"/>
        <end position="77"/>
    </location>
</feature>
<dbReference type="Proteomes" id="UP000694569">
    <property type="component" value="Unplaced"/>
</dbReference>
<evidence type="ECO:0000313" key="7">
    <source>
        <dbReference type="Proteomes" id="UP000694569"/>
    </source>
</evidence>
<keyword evidence="3" id="KW-0963">Cytoplasm</keyword>
<proteinExistence type="inferred from homology"/>
<dbReference type="GO" id="GO:0061512">
    <property type="term" value="P:protein localization to cilium"/>
    <property type="evidence" value="ECO:0007669"/>
    <property type="project" value="TreeGrafter"/>
</dbReference>
<dbReference type="InterPro" id="IPR018066">
    <property type="entry name" value="Tubby_C_CS"/>
</dbReference>
<name>A0A8C5MYE0_9ANUR</name>
<dbReference type="Pfam" id="PF01167">
    <property type="entry name" value="Tub"/>
    <property type="match status" value="1"/>
</dbReference>
<feature type="region of interest" description="Disordered" evidence="4">
    <location>
        <begin position="31"/>
        <end position="233"/>
    </location>
</feature>
<dbReference type="Ensembl" id="ENSLLET00000020339.1">
    <property type="protein sequence ID" value="ENSLLEP00000019567.1"/>
    <property type="gene ID" value="ENSLLEG00000012247.1"/>
</dbReference>
<feature type="compositionally biased region" description="Low complexity" evidence="4">
    <location>
        <begin position="165"/>
        <end position="175"/>
    </location>
</feature>
<dbReference type="InterPro" id="IPR025659">
    <property type="entry name" value="Tubby-like_C"/>
</dbReference>
<comment type="subcellular location">
    <subcellularLocation>
        <location evidence="1">Cytoplasm</location>
    </subcellularLocation>
</comment>
<evidence type="ECO:0000256" key="3">
    <source>
        <dbReference type="ARBA" id="ARBA00022490"/>
    </source>
</evidence>
<dbReference type="PROSITE" id="PS01201">
    <property type="entry name" value="TUB_2"/>
    <property type="match status" value="1"/>
</dbReference>
<organism evidence="6 7">
    <name type="scientific">Leptobrachium leishanense</name>
    <name type="common">Leishan spiny toad</name>
    <dbReference type="NCBI Taxonomy" id="445787"/>
    <lineage>
        <taxon>Eukaryota</taxon>
        <taxon>Metazoa</taxon>
        <taxon>Chordata</taxon>
        <taxon>Craniata</taxon>
        <taxon>Vertebrata</taxon>
        <taxon>Euteleostomi</taxon>
        <taxon>Amphibia</taxon>
        <taxon>Batrachia</taxon>
        <taxon>Anura</taxon>
        <taxon>Pelobatoidea</taxon>
        <taxon>Megophryidae</taxon>
        <taxon>Leptobrachium</taxon>
    </lineage>
</organism>
<dbReference type="FunFam" id="3.20.90.10:FF:000001">
    <property type="entry name" value="Tubby-like protein"/>
    <property type="match status" value="1"/>
</dbReference>
<feature type="compositionally biased region" description="Basic and acidic residues" evidence="4">
    <location>
        <begin position="91"/>
        <end position="133"/>
    </location>
</feature>
<keyword evidence="7" id="KW-1185">Reference proteome</keyword>
<dbReference type="GeneTree" id="ENSGT00940000158771"/>
<dbReference type="InterPro" id="IPR000007">
    <property type="entry name" value="Tubby_C"/>
</dbReference>
<comment type="similarity">
    <text evidence="2">Belongs to the TUB family.</text>
</comment>
<dbReference type="OrthoDB" id="8775810at2759"/>
<accession>A0A8C5MYE0</accession>
<dbReference type="PANTHER" id="PTHR16517:SF12">
    <property type="entry name" value="TUBBY-RELATED PROTEIN 1"/>
    <property type="match status" value="1"/>
</dbReference>
<evidence type="ECO:0000259" key="5">
    <source>
        <dbReference type="Pfam" id="PF01167"/>
    </source>
</evidence>
<dbReference type="Gene3D" id="3.20.90.10">
    <property type="entry name" value="Tubby Protein, Chain A"/>
    <property type="match status" value="1"/>
</dbReference>
<dbReference type="SUPFAM" id="SSF54518">
    <property type="entry name" value="Tubby C-terminal domain-like"/>
    <property type="match status" value="1"/>
</dbReference>
<feature type="domain" description="Tubby C-terminal" evidence="5">
    <location>
        <begin position="247"/>
        <end position="486"/>
    </location>
</feature>
<evidence type="ECO:0000256" key="1">
    <source>
        <dbReference type="ARBA" id="ARBA00004496"/>
    </source>
</evidence>
<feature type="compositionally biased region" description="Basic and acidic residues" evidence="4">
    <location>
        <begin position="41"/>
        <end position="57"/>
    </location>
</feature>
<feature type="compositionally biased region" description="Basic residues" evidence="4">
    <location>
        <begin position="215"/>
        <end position="229"/>
    </location>
</feature>
<evidence type="ECO:0000313" key="6">
    <source>
        <dbReference type="Ensembl" id="ENSLLEP00000019567.1"/>
    </source>
</evidence>